<dbReference type="Pfam" id="PF07885">
    <property type="entry name" value="Ion_trans_2"/>
    <property type="match status" value="1"/>
</dbReference>
<organism evidence="4 5">
    <name type="scientific">Trypanosoma cruzi</name>
    <dbReference type="NCBI Taxonomy" id="5693"/>
    <lineage>
        <taxon>Eukaryota</taxon>
        <taxon>Discoba</taxon>
        <taxon>Euglenozoa</taxon>
        <taxon>Kinetoplastea</taxon>
        <taxon>Metakinetoplastina</taxon>
        <taxon>Trypanosomatida</taxon>
        <taxon>Trypanosomatidae</taxon>
        <taxon>Trypanosoma</taxon>
        <taxon>Schizotrypanum</taxon>
    </lineage>
</organism>
<sequence length="486" mass="54782">MELRERAEQMIKPQTPIVIPSVTRSIRQLTRMERLAANRRWLRGAMCFLAVICYALSLFEEGRVVTHSIILLFSLAGEVAIVCIHRVKAKFHGITNRASGKRREVSVFHSPSLINMLLEMLVWILQCPPLPDDMNPEWLVGLDGFLILRFYVFLLYGTHVAHTSVFSHAIASLARIRLNYRFFIRTAFLLEHLAVTLCAVAAGIFIFACSYAKAEGATLGESFYFCVSTASLAGYSETSPVTFPGRVIAVCVTLLGVIVLCWTVGVMNEALSLTEAERNLYTLFRNNELCGKIPPQAARLIQRTWKLYRAKRDRHNFISRQIAAFLLSQQVITYRVMRRALMQYETAFLRSTRTLEECLASDSTFGSNSTTPLASSNTTPLGSPRTRRPFPLYQEMRLKRDSRASTPRGDEFLQEFGNEFSSHRSERNRFVSTPHLPTTQQQVTAAVPGMVELELRLSRLEKSLEALATTAESLRGHFGVISSVSV</sequence>
<feature type="transmembrane region" description="Helical" evidence="2">
    <location>
        <begin position="105"/>
        <end position="126"/>
    </location>
</feature>
<feature type="transmembrane region" description="Helical" evidence="2">
    <location>
        <begin position="247"/>
        <end position="268"/>
    </location>
</feature>
<dbReference type="VEuPathDB" id="TriTrypDB:TcCLB.506661.140"/>
<dbReference type="InterPro" id="IPR013099">
    <property type="entry name" value="K_chnl_dom"/>
</dbReference>
<protein>
    <recommendedName>
        <fullName evidence="3">Potassium channel domain-containing protein</fullName>
    </recommendedName>
</protein>
<dbReference type="EMBL" id="PRFC01000101">
    <property type="protein sequence ID" value="PWV07473.1"/>
    <property type="molecule type" value="Genomic_DNA"/>
</dbReference>
<evidence type="ECO:0000313" key="4">
    <source>
        <dbReference type="EMBL" id="PWV07473.1"/>
    </source>
</evidence>
<evidence type="ECO:0000256" key="2">
    <source>
        <dbReference type="SAM" id="Phobius"/>
    </source>
</evidence>
<dbReference type="VEuPathDB" id="TriTrypDB:BCY84_20299"/>
<dbReference type="VEuPathDB" id="TriTrypDB:TCDM_05376"/>
<dbReference type="GO" id="GO:0016020">
    <property type="term" value="C:membrane"/>
    <property type="evidence" value="ECO:0007669"/>
    <property type="project" value="InterPro"/>
</dbReference>
<dbReference type="VEuPathDB" id="TriTrypDB:C4B63_52g76"/>
<reference evidence="4 5" key="1">
    <citation type="journal article" date="2018" name="Microb. Genom.">
        <title>Expanding an expanded genome: long-read sequencing of Trypanosoma cruzi.</title>
        <authorList>
            <person name="Berna L."/>
            <person name="Rodriguez M."/>
            <person name="Chiribao M.L."/>
            <person name="Parodi-Talice A."/>
            <person name="Pita S."/>
            <person name="Rijo G."/>
            <person name="Alvarez-Valin F."/>
            <person name="Robello C."/>
        </authorList>
    </citation>
    <scope>NUCLEOTIDE SEQUENCE [LARGE SCALE GENOMIC DNA]</scope>
    <source>
        <strain evidence="4 5">TCC</strain>
    </source>
</reference>
<feature type="region of interest" description="Disordered" evidence="1">
    <location>
        <begin position="363"/>
        <end position="388"/>
    </location>
</feature>
<dbReference type="GO" id="GO:0016286">
    <property type="term" value="F:small conductance calcium-activated potassium channel activity"/>
    <property type="evidence" value="ECO:0007669"/>
    <property type="project" value="InterPro"/>
</dbReference>
<proteinExistence type="predicted"/>
<dbReference type="VEuPathDB" id="TriTrypDB:TCSYLVIO_010454"/>
<dbReference type="VEuPathDB" id="TriTrypDB:TcG_05003"/>
<evidence type="ECO:0000256" key="1">
    <source>
        <dbReference type="SAM" id="MobiDB-lite"/>
    </source>
</evidence>
<name>A0A2V2WI30_TRYCR</name>
<feature type="transmembrane region" description="Helical" evidence="2">
    <location>
        <begin position="65"/>
        <end position="84"/>
    </location>
</feature>
<evidence type="ECO:0000313" key="5">
    <source>
        <dbReference type="Proteomes" id="UP000246078"/>
    </source>
</evidence>
<evidence type="ECO:0000259" key="3">
    <source>
        <dbReference type="Pfam" id="PF07885"/>
    </source>
</evidence>
<dbReference type="InterPro" id="IPR015449">
    <property type="entry name" value="K_chnl_Ca-activ_SK"/>
</dbReference>
<keyword evidence="2" id="KW-1133">Transmembrane helix</keyword>
<dbReference type="Gene3D" id="1.10.287.70">
    <property type="match status" value="1"/>
</dbReference>
<dbReference type="VEuPathDB" id="TriTrypDB:C4B63_52g77"/>
<keyword evidence="2" id="KW-0472">Membrane</keyword>
<dbReference type="OrthoDB" id="8879391at2759"/>
<dbReference type="PANTHER" id="PTHR10153">
    <property type="entry name" value="SMALL CONDUCTANCE CALCIUM-ACTIVATED POTASSIUM CHANNEL"/>
    <property type="match status" value="1"/>
</dbReference>
<dbReference type="VEuPathDB" id="TriTrypDB:C3747_101g48"/>
<dbReference type="VEuPathDB" id="TriTrypDB:ECC02_005052"/>
<dbReference type="AlphaFoldDB" id="A0A2V2WI30"/>
<dbReference type="VEuPathDB" id="TriTrypDB:Tc_MARK_8128"/>
<feature type="transmembrane region" description="Helical" evidence="2">
    <location>
        <begin position="41"/>
        <end position="59"/>
    </location>
</feature>
<dbReference type="Proteomes" id="UP000246078">
    <property type="component" value="Unassembled WGS sequence"/>
</dbReference>
<dbReference type="VEuPathDB" id="TriTrypDB:TcCL_ESM03027"/>
<feature type="compositionally biased region" description="Polar residues" evidence="1">
    <location>
        <begin position="363"/>
        <end position="381"/>
    </location>
</feature>
<keyword evidence="2" id="KW-0812">Transmembrane</keyword>
<dbReference type="SUPFAM" id="SSF81324">
    <property type="entry name" value="Voltage-gated potassium channels"/>
    <property type="match status" value="1"/>
</dbReference>
<dbReference type="VEuPathDB" id="TriTrypDB:TcBrA4_0133780"/>
<feature type="transmembrane region" description="Helical" evidence="2">
    <location>
        <begin position="182"/>
        <end position="208"/>
    </location>
</feature>
<dbReference type="VEuPathDB" id="TriTrypDB:TcCLB.511245.24"/>
<comment type="caution">
    <text evidence="4">The sequence shown here is derived from an EMBL/GenBank/DDBJ whole genome shotgun (WGS) entry which is preliminary data.</text>
</comment>
<feature type="transmembrane region" description="Helical" evidence="2">
    <location>
        <begin position="146"/>
        <end position="170"/>
    </location>
</feature>
<feature type="domain" description="Potassium channel" evidence="3">
    <location>
        <begin position="197"/>
        <end position="271"/>
    </location>
</feature>
<dbReference type="OMA" id="FQANEMC"/>
<accession>A0A2V2WI30</accession>
<gene>
    <name evidence="4" type="ORF">C3747_101g48</name>
</gene>
<dbReference type="SMR" id="A0A2V2WI30"/>